<dbReference type="Gene3D" id="1.10.101.10">
    <property type="entry name" value="PGBD-like superfamily/PGBD"/>
    <property type="match status" value="1"/>
</dbReference>
<gene>
    <name evidence="2" type="ORF">Aco03nite_093720</name>
</gene>
<dbReference type="InterPro" id="IPR036366">
    <property type="entry name" value="PGBDSf"/>
</dbReference>
<name>A0ABQ3XR42_9ACTN</name>
<evidence type="ECO:0000313" key="2">
    <source>
        <dbReference type="EMBL" id="GID60968.1"/>
    </source>
</evidence>
<keyword evidence="3" id="KW-1185">Reference proteome</keyword>
<dbReference type="SUPFAM" id="SSF47090">
    <property type="entry name" value="PGBD-like"/>
    <property type="match status" value="1"/>
</dbReference>
<proteinExistence type="predicted"/>
<feature type="region of interest" description="Disordered" evidence="1">
    <location>
        <begin position="141"/>
        <end position="162"/>
    </location>
</feature>
<sequence>MIAIAVPTATAVLVAAGYLWFERRAAAGPALDDAVAVQTQAVVRTDLSVTASLTGSLGYGGAVPVKGGPDGIVTWLPRSGAQIRRGEQVFRADDRPVPLFYGVMPLYRDLVTPGMVGRDVRIVAVNLRALGYPVGRQPGAGQTVTRTVPVPATAPSAAPGTKTERTTVRKGEGVLTSGLIAALKRWQQDRNLPVTGTIGPGDVVVLPGAVRVDAVTALKGDSAATPLMTVTSTAKVVTASVAVEVAGTIRAGDRVTVLLPGDTSVPGEVSAVGTEVQPGEDGGSAGEPKRTVTVTLDSTKQLNGIEAAQVQVELAGETREGVLAVPVGALVALSEGGYAVQVSGGGLVAVETGLFAKGLVEVTGAGIAEGVRVVTTS</sequence>
<reference evidence="2 3" key="1">
    <citation type="submission" date="2021-01" db="EMBL/GenBank/DDBJ databases">
        <title>Whole genome shotgun sequence of Actinoplanes couchii NBRC 106145.</title>
        <authorList>
            <person name="Komaki H."/>
            <person name="Tamura T."/>
        </authorList>
    </citation>
    <scope>NUCLEOTIDE SEQUENCE [LARGE SCALE GENOMIC DNA]</scope>
    <source>
        <strain evidence="2 3">NBRC 106145</strain>
    </source>
</reference>
<organism evidence="2 3">
    <name type="scientific">Actinoplanes couchii</name>
    <dbReference type="NCBI Taxonomy" id="403638"/>
    <lineage>
        <taxon>Bacteria</taxon>
        <taxon>Bacillati</taxon>
        <taxon>Actinomycetota</taxon>
        <taxon>Actinomycetes</taxon>
        <taxon>Micromonosporales</taxon>
        <taxon>Micromonosporaceae</taxon>
        <taxon>Actinoplanes</taxon>
    </lineage>
</organism>
<evidence type="ECO:0000256" key="1">
    <source>
        <dbReference type="SAM" id="MobiDB-lite"/>
    </source>
</evidence>
<comment type="caution">
    <text evidence="2">The sequence shown here is derived from an EMBL/GenBank/DDBJ whole genome shotgun (WGS) entry which is preliminary data.</text>
</comment>
<dbReference type="InterPro" id="IPR036365">
    <property type="entry name" value="PGBD-like_sf"/>
</dbReference>
<dbReference type="RefSeq" id="WP_203808485.1">
    <property type="nucleotide sequence ID" value="NZ_BAAAQE010000047.1"/>
</dbReference>
<accession>A0ABQ3XR42</accession>
<protein>
    <submittedName>
        <fullName evidence="2">Peptidoglycan-binding protein</fullName>
    </submittedName>
</protein>
<dbReference type="Proteomes" id="UP000612282">
    <property type="component" value="Unassembled WGS sequence"/>
</dbReference>
<evidence type="ECO:0000313" key="3">
    <source>
        <dbReference type="Proteomes" id="UP000612282"/>
    </source>
</evidence>
<dbReference type="EMBL" id="BOMG01000117">
    <property type="protein sequence ID" value="GID60968.1"/>
    <property type="molecule type" value="Genomic_DNA"/>
</dbReference>
<feature type="compositionally biased region" description="Low complexity" evidence="1">
    <location>
        <begin position="143"/>
        <end position="159"/>
    </location>
</feature>